<dbReference type="EMBL" id="JBHSNY010000006">
    <property type="protein sequence ID" value="MFC5635996.1"/>
    <property type="molecule type" value="Genomic_DNA"/>
</dbReference>
<feature type="region of interest" description="Disordered" evidence="1">
    <location>
        <begin position="560"/>
        <end position="585"/>
    </location>
</feature>
<feature type="compositionally biased region" description="Basic and acidic residues" evidence="1">
    <location>
        <begin position="560"/>
        <end position="570"/>
    </location>
</feature>
<organism evidence="2 3">
    <name type="scientific">Streptomyces bullii</name>
    <dbReference type="NCBI Taxonomy" id="349910"/>
    <lineage>
        <taxon>Bacteria</taxon>
        <taxon>Bacillati</taxon>
        <taxon>Actinomycetota</taxon>
        <taxon>Actinomycetes</taxon>
        <taxon>Kitasatosporales</taxon>
        <taxon>Streptomycetaceae</taxon>
        <taxon>Streptomyces</taxon>
    </lineage>
</organism>
<keyword evidence="3" id="KW-1185">Reference proteome</keyword>
<reference evidence="3" key="1">
    <citation type="journal article" date="2019" name="Int. J. Syst. Evol. Microbiol.">
        <title>The Global Catalogue of Microorganisms (GCM) 10K type strain sequencing project: providing services to taxonomists for standard genome sequencing and annotation.</title>
        <authorList>
            <consortium name="The Broad Institute Genomics Platform"/>
            <consortium name="The Broad Institute Genome Sequencing Center for Infectious Disease"/>
            <person name="Wu L."/>
            <person name="Ma J."/>
        </authorList>
    </citation>
    <scope>NUCLEOTIDE SEQUENCE [LARGE SCALE GENOMIC DNA]</scope>
    <source>
        <strain evidence="3">CGMCC 4.7248</strain>
    </source>
</reference>
<dbReference type="RefSeq" id="WP_381023122.1">
    <property type="nucleotide sequence ID" value="NZ_JBHSNY010000006.1"/>
</dbReference>
<name>A0ABW0UU29_9ACTN</name>
<sequence length="585" mass="63544">MPDTYDLEALLWEIRVLAREHGFDGRDASRISALVLDRLGCATASEAYERLYADWRKLPVGTMPSGLRAGQILRILPMLHYDQPVTDLGREDELRRAAREYGPADENWQGLTTAASGWHGMQQITDPADLRAALTRLEEDRSHHPPGSPMRDVVDWQYAGLRAHLAQTTGGEDEFDAAVADLARLTGSPVFDEQTRILMAGQLATLRMHQAVRDGDEALLGEQIQALEDVLAQLPPDHADRLTMQSNLEAATTGLALLRAQRTGSFATAVDGMPAGIPVQEVRRQTAALPRNIRAHQLGEMGHSQVGRALMTQDHQAALDGMRLFEDALELLEPDDDRWLRNAGGLGTAHCALAVLEIAPPHTRAHHLDQGIAWLRHLWRLTAGPHHSLWGVTGLSLARAYRHRGDAQPRRSRARRANHDEARRIGLESLRAASWSVLLQSGTAHAAAAARLAGEQAAEVARWCLADGAHTEAVRALDAGRALALHAATVSATVPDLLTALGQAELADEWRQSGDTATPEPGGEAALLTGGFLSTGRSSRLRHRVLRALAASPLRERLLGRTVPRGDRRSPARAGRLGAGLPAAR</sequence>
<comment type="caution">
    <text evidence="2">The sequence shown here is derived from an EMBL/GenBank/DDBJ whole genome shotgun (WGS) entry which is preliminary data.</text>
</comment>
<evidence type="ECO:0000256" key="1">
    <source>
        <dbReference type="SAM" id="MobiDB-lite"/>
    </source>
</evidence>
<protein>
    <submittedName>
        <fullName evidence="2">Uncharacterized protein</fullName>
    </submittedName>
</protein>
<dbReference type="Proteomes" id="UP001596154">
    <property type="component" value="Unassembled WGS sequence"/>
</dbReference>
<feature type="compositionally biased region" description="Low complexity" evidence="1">
    <location>
        <begin position="572"/>
        <end position="585"/>
    </location>
</feature>
<evidence type="ECO:0000313" key="2">
    <source>
        <dbReference type="EMBL" id="MFC5635996.1"/>
    </source>
</evidence>
<proteinExistence type="predicted"/>
<accession>A0ABW0UU29</accession>
<gene>
    <name evidence="2" type="ORF">ACFPZJ_19785</name>
</gene>
<evidence type="ECO:0000313" key="3">
    <source>
        <dbReference type="Proteomes" id="UP001596154"/>
    </source>
</evidence>